<evidence type="ECO:0000259" key="1">
    <source>
        <dbReference type="Pfam" id="PF19572"/>
    </source>
</evidence>
<comment type="caution">
    <text evidence="2">The sequence shown here is derived from an EMBL/GenBank/DDBJ whole genome shotgun (WGS) entry which is preliminary data.</text>
</comment>
<dbReference type="NCBIfam" id="NF033709">
    <property type="entry name" value="PorV_fam"/>
    <property type="match status" value="1"/>
</dbReference>
<dbReference type="Gene3D" id="2.40.160.60">
    <property type="entry name" value="Outer membrane protein transport protein (OMPP1/FadL/TodX)"/>
    <property type="match status" value="1"/>
</dbReference>
<protein>
    <recommendedName>
        <fullName evidence="1">Type IX secretion system protein PorV domain-containing protein</fullName>
    </recommendedName>
</protein>
<sequence length="382" mass="42614">MRKNSFLIILLFAISFIAYSEEEVQNPVGYTVPALTISPDARGAGMGDLGAATSADVNSQFWNPAKYVFAESDAGLSFSFTPWLRQLVDDINLSYLTGYWRFDERRALSASLRYFSLGEIVMTDYSGEPYTTAFPNEFAFDVAYSQKLFDNFSAAAALRLIYSDLNNGKNLASSGSEIYPGVAVAADVAMYYRTPVQMYTGDGTFALGLNASNIGSIISYDEFASSYFIPTNLRLGASFDYPIDDYQRLSFSADAYKMLVPTIDYTKTAEDINYYNNMTSLQGIFSSFNDAPGGFKEEMQEIAWSVGAEYVYNNQFSVRAGYFNEHQNKGNRKFFTAGAGFKLNMFQLDASYVISVAQTNPLDQTLRFSLSFDLFGLQNLMR</sequence>
<dbReference type="InterPro" id="IPR045741">
    <property type="entry name" value="PorV"/>
</dbReference>
<dbReference type="AlphaFoldDB" id="A0A644XDD4"/>
<name>A0A644XDD4_9ZZZZ</name>
<gene>
    <name evidence="2" type="ORF">SDC9_58556</name>
</gene>
<reference evidence="2" key="1">
    <citation type="submission" date="2019-08" db="EMBL/GenBank/DDBJ databases">
        <authorList>
            <person name="Kucharzyk K."/>
            <person name="Murdoch R.W."/>
            <person name="Higgins S."/>
            <person name="Loffler F."/>
        </authorList>
    </citation>
    <scope>NUCLEOTIDE SEQUENCE</scope>
</reference>
<evidence type="ECO:0000313" key="2">
    <source>
        <dbReference type="EMBL" id="MPM12204.1"/>
    </source>
</evidence>
<dbReference type="NCBIfam" id="NF033710">
    <property type="entry name" value="T9SS_OM_PorV"/>
    <property type="match status" value="1"/>
</dbReference>
<feature type="domain" description="Type IX secretion system protein PorV" evidence="1">
    <location>
        <begin position="24"/>
        <end position="262"/>
    </location>
</feature>
<organism evidence="2">
    <name type="scientific">bioreactor metagenome</name>
    <dbReference type="NCBI Taxonomy" id="1076179"/>
    <lineage>
        <taxon>unclassified sequences</taxon>
        <taxon>metagenomes</taxon>
        <taxon>ecological metagenomes</taxon>
    </lineage>
</organism>
<dbReference type="SUPFAM" id="SSF56935">
    <property type="entry name" value="Porins"/>
    <property type="match status" value="1"/>
</dbReference>
<dbReference type="Pfam" id="PF19572">
    <property type="entry name" value="PorV"/>
    <property type="match status" value="1"/>
</dbReference>
<dbReference type="EMBL" id="VSSQ01001936">
    <property type="protein sequence ID" value="MPM12204.1"/>
    <property type="molecule type" value="Genomic_DNA"/>
</dbReference>
<dbReference type="InterPro" id="IPR047799">
    <property type="entry name" value="T9SS_OM_PorV"/>
</dbReference>
<accession>A0A644XDD4</accession>
<proteinExistence type="predicted"/>